<name>A0A9W5RDE7_9ACTO</name>
<sequence>MNSRSAIAFAGGVGAAALTAIITNVIRTAPSLQRTNHTGEQVSLSEGIGAATALIGSAVARRDFAAATALATTANAGLVDDIEDLREEAPKAKGLAGHFQALKRGELTTGAVKVAAIGSSAAGYALVHCERYDRGFYDWVIDSIIVAGSANIANLFDLRPGRALKACVACSLVASTGRVSPRSFGATLGTIAGSAPTDLAGKTMLGDVGANALGLQVGMLAIVPSSRTFRTGMAALTLGVIAAGEVLSFSKFIESSKVLSALDELGVKTK</sequence>
<evidence type="ECO:0000256" key="1">
    <source>
        <dbReference type="SAM" id="Phobius"/>
    </source>
</evidence>
<dbReference type="AlphaFoldDB" id="A0A9W5RDE7"/>
<dbReference type="EMBL" id="AGWN01000001">
    <property type="protein sequence ID" value="EPD30271.1"/>
    <property type="molecule type" value="Genomic_DNA"/>
</dbReference>
<protein>
    <submittedName>
        <fullName evidence="2">Uncharacterized protein</fullName>
    </submittedName>
</protein>
<comment type="caution">
    <text evidence="2">The sequence shown here is derived from an EMBL/GenBank/DDBJ whole genome shotgun (WGS) entry which is preliminary data.</text>
</comment>
<dbReference type="Proteomes" id="UP000014387">
    <property type="component" value="Unassembled WGS sequence"/>
</dbReference>
<proteinExistence type="predicted"/>
<keyword evidence="3" id="KW-1185">Reference proteome</keyword>
<keyword evidence="1" id="KW-1133">Transmembrane helix</keyword>
<feature type="transmembrane region" description="Helical" evidence="1">
    <location>
        <begin position="6"/>
        <end position="26"/>
    </location>
</feature>
<keyword evidence="1" id="KW-0812">Transmembrane</keyword>
<gene>
    <name evidence="2" type="ORF">HMPREF9238_00008</name>
</gene>
<dbReference type="RefSeq" id="WP_016443383.1">
    <property type="nucleotide sequence ID" value="NZ_KE150266.1"/>
</dbReference>
<accession>A0A9W5RDE7</accession>
<reference evidence="2 3" key="1">
    <citation type="submission" date="2013-05" db="EMBL/GenBank/DDBJ databases">
        <title>The Genome Sequence of Actinomyces europaeus ACS-120-V-COL10B.</title>
        <authorList>
            <consortium name="The Broad Institute Genomics Platform"/>
            <person name="Earl A."/>
            <person name="Ward D."/>
            <person name="Feldgarden M."/>
            <person name="Gevers D."/>
            <person name="Saerens B."/>
            <person name="Vaneechoutte M."/>
            <person name="Walker B."/>
            <person name="Young S."/>
            <person name="Zeng Q."/>
            <person name="Gargeya S."/>
            <person name="Fitzgerald M."/>
            <person name="Haas B."/>
            <person name="Abouelleil A."/>
            <person name="Allen A.W."/>
            <person name="Alvarado L."/>
            <person name="Arachchi H.M."/>
            <person name="Berlin A.M."/>
            <person name="Chapman S.B."/>
            <person name="Gainer-Dewar J."/>
            <person name="Goldberg J."/>
            <person name="Griggs A."/>
            <person name="Gujja S."/>
            <person name="Hansen M."/>
            <person name="Howarth C."/>
            <person name="Imamovic A."/>
            <person name="Ireland A."/>
            <person name="Larimer J."/>
            <person name="McCowan C."/>
            <person name="Murphy C."/>
            <person name="Pearson M."/>
            <person name="Poon T.W."/>
            <person name="Priest M."/>
            <person name="Roberts A."/>
            <person name="Saif S."/>
            <person name="Shea T."/>
            <person name="Sisk P."/>
            <person name="Sykes S."/>
            <person name="Wortman J."/>
            <person name="Nusbaum C."/>
            <person name="Birren B."/>
        </authorList>
    </citation>
    <scope>NUCLEOTIDE SEQUENCE [LARGE SCALE GENOMIC DNA]</scope>
    <source>
        <strain evidence="2 3">ACS-120-V-Col10b</strain>
    </source>
</reference>
<evidence type="ECO:0000313" key="2">
    <source>
        <dbReference type="EMBL" id="EPD30271.1"/>
    </source>
</evidence>
<dbReference type="OrthoDB" id="2679245at2"/>
<organism evidence="2 3">
    <name type="scientific">Gleimia europaea ACS-120-V-Col10b</name>
    <dbReference type="NCBI Taxonomy" id="883069"/>
    <lineage>
        <taxon>Bacteria</taxon>
        <taxon>Bacillati</taxon>
        <taxon>Actinomycetota</taxon>
        <taxon>Actinomycetes</taxon>
        <taxon>Actinomycetales</taxon>
        <taxon>Actinomycetaceae</taxon>
        <taxon>Gleimia</taxon>
    </lineage>
</organism>
<keyword evidence="1" id="KW-0472">Membrane</keyword>
<evidence type="ECO:0000313" key="3">
    <source>
        <dbReference type="Proteomes" id="UP000014387"/>
    </source>
</evidence>